<proteinExistence type="predicted"/>
<sequence>MQGGLRVEQVRPRAGALGKDRIGPGEALVEAHEFVGGDIQRRGEASPGRREPDRVEIVNHCGGTIRILNPNGTGSWLGLGLGPPAIAIGVGGAARTGSPQFRCRGGVLTGPIRRP</sequence>
<dbReference type="Proteomes" id="UP000663508">
    <property type="component" value="Chromosome"/>
</dbReference>
<organism evidence="2 3">
    <name type="scientific">Methylobacterium indicum</name>
    <dbReference type="NCBI Taxonomy" id="1775910"/>
    <lineage>
        <taxon>Bacteria</taxon>
        <taxon>Pseudomonadati</taxon>
        <taxon>Pseudomonadota</taxon>
        <taxon>Alphaproteobacteria</taxon>
        <taxon>Hyphomicrobiales</taxon>
        <taxon>Methylobacteriaceae</taxon>
        <taxon>Methylobacterium</taxon>
    </lineage>
</organism>
<evidence type="ECO:0000313" key="2">
    <source>
        <dbReference type="EMBL" id="BCM85207.1"/>
    </source>
</evidence>
<accession>A0A8H8WVW4</accession>
<dbReference type="EMBL" id="AP024145">
    <property type="protein sequence ID" value="BCM85207.1"/>
    <property type="molecule type" value="Genomic_DNA"/>
</dbReference>
<feature type="region of interest" description="Disordered" evidence="1">
    <location>
        <begin position="1"/>
        <end position="21"/>
    </location>
</feature>
<protein>
    <submittedName>
        <fullName evidence="2">Uncharacterized protein</fullName>
    </submittedName>
</protein>
<reference evidence="2" key="1">
    <citation type="submission" date="2020-11" db="EMBL/GenBank/DDBJ databases">
        <title>Complete genome sequence of a novel pathogenic Methylobacterium strain isolated from rice in Vietnam.</title>
        <authorList>
            <person name="Lai K."/>
            <person name="Okazaki S."/>
            <person name="Higashi K."/>
            <person name="Mori H."/>
            <person name="Toyoda A."/>
            <person name="Kurokawa K."/>
        </authorList>
    </citation>
    <scope>NUCLEOTIDE SEQUENCE</scope>
    <source>
        <strain evidence="2">VL1</strain>
    </source>
</reference>
<dbReference type="KEGG" id="mind:mvi_36680"/>
<evidence type="ECO:0000313" key="3">
    <source>
        <dbReference type="Proteomes" id="UP000663508"/>
    </source>
</evidence>
<dbReference type="AlphaFoldDB" id="A0A8H8WVW4"/>
<name>A0A8H8WVW4_9HYPH</name>
<gene>
    <name evidence="2" type="ORF">mvi_36680</name>
</gene>
<evidence type="ECO:0000256" key="1">
    <source>
        <dbReference type="SAM" id="MobiDB-lite"/>
    </source>
</evidence>